<dbReference type="InterPro" id="IPR034600">
    <property type="entry name" value="Ribosomal_bL31m"/>
</dbReference>
<dbReference type="GO" id="GO:0005762">
    <property type="term" value="C:mitochondrial large ribosomal subunit"/>
    <property type="evidence" value="ECO:0007669"/>
    <property type="project" value="InterPro"/>
</dbReference>
<reference evidence="2 3" key="1">
    <citation type="journal article" date="2019" name="New Phytol.">
        <title>Comparative genomics reveals unique wood-decay strategies and fruiting body development in the Schizophyllaceae.</title>
        <authorList>
            <person name="Almasi E."/>
            <person name="Sahu N."/>
            <person name="Krizsan K."/>
            <person name="Balint B."/>
            <person name="Kovacs G.M."/>
            <person name="Kiss B."/>
            <person name="Cseklye J."/>
            <person name="Drula E."/>
            <person name="Henrissat B."/>
            <person name="Nagy I."/>
            <person name="Chovatia M."/>
            <person name="Adam C."/>
            <person name="LaButti K."/>
            <person name="Lipzen A."/>
            <person name="Riley R."/>
            <person name="Grigoriev I.V."/>
            <person name="Nagy L.G."/>
        </authorList>
    </citation>
    <scope>NUCLEOTIDE SEQUENCE [LARGE SCALE GENOMIC DNA]</scope>
    <source>
        <strain evidence="2 3">NL-1724</strain>
    </source>
</reference>
<protein>
    <submittedName>
        <fullName evidence="2">Uncharacterized protein</fullName>
    </submittedName>
</protein>
<feature type="compositionally biased region" description="Low complexity" evidence="1">
    <location>
        <begin position="127"/>
        <end position="136"/>
    </location>
</feature>
<dbReference type="OrthoDB" id="5587740at2759"/>
<gene>
    <name evidence="2" type="ORF">BD626DRAFT_480863</name>
</gene>
<evidence type="ECO:0000256" key="1">
    <source>
        <dbReference type="SAM" id="MobiDB-lite"/>
    </source>
</evidence>
<organism evidence="2 3">
    <name type="scientific">Schizophyllum amplum</name>
    <dbReference type="NCBI Taxonomy" id="97359"/>
    <lineage>
        <taxon>Eukaryota</taxon>
        <taxon>Fungi</taxon>
        <taxon>Dikarya</taxon>
        <taxon>Basidiomycota</taxon>
        <taxon>Agaricomycotina</taxon>
        <taxon>Agaricomycetes</taxon>
        <taxon>Agaricomycetidae</taxon>
        <taxon>Agaricales</taxon>
        <taxon>Schizophyllaceae</taxon>
        <taxon>Schizophyllum</taxon>
    </lineage>
</organism>
<dbReference type="AlphaFoldDB" id="A0A550CTL4"/>
<name>A0A550CTL4_9AGAR</name>
<dbReference type="STRING" id="97359.A0A550CTL4"/>
<dbReference type="Proteomes" id="UP000320762">
    <property type="component" value="Unassembled WGS sequence"/>
</dbReference>
<dbReference type="PANTHER" id="PTHR28174:SF1">
    <property type="entry name" value="LARGE RIBOSOMAL SUBUNIT PROTEIN BL31M"/>
    <property type="match status" value="1"/>
</dbReference>
<comment type="caution">
    <text evidence="2">The sequence shown here is derived from an EMBL/GenBank/DDBJ whole genome shotgun (WGS) entry which is preliminary data.</text>
</comment>
<accession>A0A550CTL4</accession>
<dbReference type="GO" id="GO:0003735">
    <property type="term" value="F:structural constituent of ribosome"/>
    <property type="evidence" value="ECO:0007669"/>
    <property type="project" value="InterPro"/>
</dbReference>
<sequence length="159" mass="17432">MLPSARPALTRPALTRSVSSSPYGRTHVWKRGRAPTLPAPVVPKYPQRVIRADGTSFTHYTTSPRSFIRLARDVTNNPVWNTSLWLGESGGIDDENAITGRLGRFSRRFGDDGIDKNAWMEQFENAPASAMAAEPAAPAPPPAPKVEEIRKGKAALKRK</sequence>
<evidence type="ECO:0000313" key="2">
    <source>
        <dbReference type="EMBL" id="TRM68126.1"/>
    </source>
</evidence>
<feature type="region of interest" description="Disordered" evidence="1">
    <location>
        <begin position="127"/>
        <end position="159"/>
    </location>
</feature>
<keyword evidence="3" id="KW-1185">Reference proteome</keyword>
<feature type="region of interest" description="Disordered" evidence="1">
    <location>
        <begin position="1"/>
        <end position="26"/>
    </location>
</feature>
<dbReference type="EMBL" id="VDMD01000002">
    <property type="protein sequence ID" value="TRM68126.1"/>
    <property type="molecule type" value="Genomic_DNA"/>
</dbReference>
<dbReference type="PANTHER" id="PTHR28174">
    <property type="entry name" value="54S RIBOSOMAL PROTEIN L36, MITOCHONDRIAL"/>
    <property type="match status" value="1"/>
</dbReference>
<proteinExistence type="predicted"/>
<dbReference type="Gene3D" id="6.20.130.10">
    <property type="match status" value="1"/>
</dbReference>
<evidence type="ECO:0000313" key="3">
    <source>
        <dbReference type="Proteomes" id="UP000320762"/>
    </source>
</evidence>
<dbReference type="GO" id="GO:0032543">
    <property type="term" value="P:mitochondrial translation"/>
    <property type="evidence" value="ECO:0007669"/>
    <property type="project" value="InterPro"/>
</dbReference>